<sequence>MENGMLVFPVEGVDKADESVSMIVYSRDNGSSWVLSEGVSPAGFIGPLVTEWGSGQVLMIAHSEHSQRVYESRDMGKTWTEARGKLSGVWGELRSGVSWDEKLRVDALITATIEGRKLMLYTQKRYALGEKKAGAPYLWVTDNNRTFSVGPLSVDSTENEALANTLLYSGGNLYIAQEKYMATHKGISLARLTEELNTIKFVLSTWAQLDALFSKSSVPTAGLVGF</sequence>
<evidence type="ECO:0000313" key="2">
    <source>
        <dbReference type="EMBL" id="EKF33444.1"/>
    </source>
</evidence>
<protein>
    <submittedName>
        <fullName evidence="2">Trans-sialidase, putative</fullName>
    </submittedName>
</protein>
<evidence type="ECO:0000313" key="3">
    <source>
        <dbReference type="Proteomes" id="UP000007350"/>
    </source>
</evidence>
<dbReference type="CDD" id="cd15482">
    <property type="entry name" value="Sialidase_non-viral"/>
    <property type="match status" value="1"/>
</dbReference>
<organism evidence="2 3">
    <name type="scientific">Trypanosoma cruzi marinkellei</name>
    <dbReference type="NCBI Taxonomy" id="85056"/>
    <lineage>
        <taxon>Eukaryota</taxon>
        <taxon>Discoba</taxon>
        <taxon>Euglenozoa</taxon>
        <taxon>Kinetoplastea</taxon>
        <taxon>Metakinetoplastina</taxon>
        <taxon>Trypanosomatida</taxon>
        <taxon>Trypanosomatidae</taxon>
        <taxon>Trypanosoma</taxon>
        <taxon>Schizotrypanum</taxon>
    </lineage>
</organism>
<dbReference type="InterPro" id="IPR011040">
    <property type="entry name" value="Sialidase"/>
</dbReference>
<comment type="caution">
    <text evidence="2">The sequence shown here is derived from an EMBL/GenBank/DDBJ whole genome shotgun (WGS) entry which is preliminary data.</text>
</comment>
<proteinExistence type="predicted"/>
<reference evidence="2 3" key="1">
    <citation type="journal article" date="2012" name="BMC Genomics">
        <title>Comparative genomic analysis of human infective Trypanosoma cruzi lineages with the bat-restricted subspecies T. cruzi marinkellei.</title>
        <authorList>
            <person name="Franzen O."/>
            <person name="Talavera-Lopez C."/>
            <person name="Ochaya S."/>
            <person name="Butler C.E."/>
            <person name="Messenger L.A."/>
            <person name="Lewis M.D."/>
            <person name="Llewellyn M.S."/>
            <person name="Marinkelle C.J."/>
            <person name="Tyler K.M."/>
            <person name="Miles M.A."/>
            <person name="Andersson B."/>
        </authorList>
    </citation>
    <scope>NUCLEOTIDE SEQUENCE [LARGE SCALE GENOMIC DNA]</scope>
    <source>
        <strain evidence="2 3">B7</strain>
    </source>
</reference>
<dbReference type="OrthoDB" id="10453091at2759"/>
<dbReference type="InterPro" id="IPR036278">
    <property type="entry name" value="Sialidase_sf"/>
</dbReference>
<name>K2N636_TRYCR</name>
<dbReference type="Proteomes" id="UP000007350">
    <property type="component" value="Unassembled WGS sequence"/>
</dbReference>
<gene>
    <name evidence="2" type="ORF">MOQ_002689</name>
</gene>
<keyword evidence="3" id="KW-1185">Reference proteome</keyword>
<dbReference type="SUPFAM" id="SSF50939">
    <property type="entry name" value="Sialidases"/>
    <property type="match status" value="1"/>
</dbReference>
<dbReference type="InterPro" id="IPR008377">
    <property type="entry name" value="Sialidase_trypan"/>
</dbReference>
<evidence type="ECO:0000259" key="1">
    <source>
        <dbReference type="Pfam" id="PF13859"/>
    </source>
</evidence>
<accession>K2N636</accession>
<dbReference type="AlphaFoldDB" id="K2N636"/>
<dbReference type="Gene3D" id="2.120.10.10">
    <property type="match status" value="1"/>
</dbReference>
<dbReference type="Pfam" id="PF13859">
    <property type="entry name" value="BNR_3"/>
    <property type="match status" value="1"/>
</dbReference>
<feature type="non-terminal residue" evidence="2">
    <location>
        <position position="226"/>
    </location>
</feature>
<feature type="domain" description="Sialidase" evidence="1">
    <location>
        <begin position="1"/>
        <end position="174"/>
    </location>
</feature>
<dbReference type="GO" id="GO:0004308">
    <property type="term" value="F:exo-alpha-sialidase activity"/>
    <property type="evidence" value="ECO:0007669"/>
    <property type="project" value="InterPro"/>
</dbReference>
<dbReference type="EMBL" id="AHKC01009239">
    <property type="protein sequence ID" value="EKF33444.1"/>
    <property type="molecule type" value="Genomic_DNA"/>
</dbReference>
<dbReference type="PRINTS" id="PR01803">
    <property type="entry name" value="TCSIALIDASE"/>
</dbReference>